<dbReference type="EMBL" id="JAHQZT010000005">
    <property type="protein sequence ID" value="MBV0932750.1"/>
    <property type="molecule type" value="Genomic_DNA"/>
</dbReference>
<dbReference type="Pfam" id="PF13490">
    <property type="entry name" value="zf-HC2"/>
    <property type="match status" value="1"/>
</dbReference>
<keyword evidence="3" id="KW-1185">Reference proteome</keyword>
<protein>
    <submittedName>
        <fullName evidence="2">Zf-HC2 domain-containing protein</fullName>
    </submittedName>
</protein>
<feature type="domain" description="Putative zinc-finger" evidence="1">
    <location>
        <begin position="4"/>
        <end position="38"/>
    </location>
</feature>
<evidence type="ECO:0000313" key="2">
    <source>
        <dbReference type="EMBL" id="MBV0932750.1"/>
    </source>
</evidence>
<dbReference type="InterPro" id="IPR027383">
    <property type="entry name" value="Znf_put"/>
</dbReference>
<comment type="caution">
    <text evidence="2">The sequence shown here is derived from an EMBL/GenBank/DDBJ whole genome shotgun (WGS) entry which is preliminary data.</text>
</comment>
<sequence length="63" mass="7551">MRSCKRATELMSQQLDRELSNTERFSLKAHLMMCRHCRHCDIHFKALHRFSETRAQANESEKD</sequence>
<name>A0ABS6M8Z8_9GAMM</name>
<evidence type="ECO:0000259" key="1">
    <source>
        <dbReference type="Pfam" id="PF13490"/>
    </source>
</evidence>
<organism evidence="2 3">
    <name type="scientific">Marinobacterium weihaiense</name>
    <dbReference type="NCBI Taxonomy" id="2851016"/>
    <lineage>
        <taxon>Bacteria</taxon>
        <taxon>Pseudomonadati</taxon>
        <taxon>Pseudomonadota</taxon>
        <taxon>Gammaproteobacteria</taxon>
        <taxon>Oceanospirillales</taxon>
        <taxon>Oceanospirillaceae</taxon>
        <taxon>Marinobacterium</taxon>
    </lineage>
</organism>
<gene>
    <name evidence="2" type="ORF">KTN04_05300</name>
</gene>
<proteinExistence type="predicted"/>
<accession>A0ABS6M8Z8</accession>
<reference evidence="2 3" key="1">
    <citation type="submission" date="2021-06" db="EMBL/GenBank/DDBJ databases">
        <title>Bacterium isolated from marine sediment.</title>
        <authorList>
            <person name="Zhu K.-L."/>
            <person name="Du Z.-J."/>
            <person name="Liang Q.-Y."/>
        </authorList>
    </citation>
    <scope>NUCLEOTIDE SEQUENCE [LARGE SCALE GENOMIC DNA]</scope>
    <source>
        <strain evidence="2 3">A346</strain>
    </source>
</reference>
<dbReference type="Proteomes" id="UP000755551">
    <property type="component" value="Unassembled WGS sequence"/>
</dbReference>
<evidence type="ECO:0000313" key="3">
    <source>
        <dbReference type="Proteomes" id="UP000755551"/>
    </source>
</evidence>